<dbReference type="InterPro" id="IPR013607">
    <property type="entry name" value="Phospholipase_A2-like"/>
</dbReference>
<dbReference type="InterPro" id="IPR003433">
    <property type="entry name" value="Capsid_VP4_densovirus"/>
</dbReference>
<name>A0A8X6LFE3_TRICU</name>
<dbReference type="EMBL" id="BMAO01035852">
    <property type="protein sequence ID" value="GFR06397.1"/>
    <property type="molecule type" value="Genomic_DNA"/>
</dbReference>
<reference evidence="3" key="1">
    <citation type="submission" date="2020-07" db="EMBL/GenBank/DDBJ databases">
        <title>Multicomponent nature underlies the extraordinary mechanical properties of spider dragline silk.</title>
        <authorList>
            <person name="Kono N."/>
            <person name="Nakamura H."/>
            <person name="Mori M."/>
            <person name="Yoshida Y."/>
            <person name="Ohtoshi R."/>
            <person name="Malay A.D."/>
            <person name="Moran D.A.P."/>
            <person name="Tomita M."/>
            <person name="Numata K."/>
            <person name="Arakawa K."/>
        </authorList>
    </citation>
    <scope>NUCLEOTIDE SEQUENCE</scope>
</reference>
<dbReference type="SUPFAM" id="SSF88645">
    <property type="entry name" value="ssDNA viruses"/>
    <property type="match status" value="1"/>
</dbReference>
<evidence type="ECO:0000313" key="4">
    <source>
        <dbReference type="Proteomes" id="UP000887116"/>
    </source>
</evidence>
<dbReference type="GO" id="GO:0005198">
    <property type="term" value="F:structural molecule activity"/>
    <property type="evidence" value="ECO:0007669"/>
    <property type="project" value="InterPro"/>
</dbReference>
<sequence length="598" mass="66429">MSNFVRNRFSVETNNYAHFRPGTTVEQRFNDYERLLDADNYYPLSERDVNKLNSEQSFGESNFPELQEETSFIEPGNDTVIDMSTVSETTPLLETAAAGAKGIGSALSVGTPGVLATGTLIGTGLGIGIKKLVDRVSEKGAVLPGSEYIGPGNPMPIGAAKNKADQIAKSHDDDYDKASKWRPSSKMPRFSDRMIHNKFEELVRTADDKAIKLFYENFKDQLDIRSLMAAGDMPRGLSKPPHERPNWANMNEGQKRYAYEQYNLARVRRGLPIDHPIPSLDTGTGTHEAATPSDQVLPSPLDEPQDSQAVPGNQEVEMASNEPTENVGDKRASDTPGPATKRTGSVLPGTGENSTAAETENGESSIIPIPRPRESKYQSIRVFQKVHRLLTYGIAYNILDFPHAYSVKNAQGATTNHQEINYFLTTPMAMVPWDYDFFYLNPSEWTLLPSGSIVLKCEVKVRAENIRIAFPTNASETELATLNQNKFIRVGKGMLQNVPSVNVKYTAFDDNNPMKPTNCELIKNEHLSHLASQFYGLDYTPEKSETWKKTIPNHQIGIPVILNNYLSVVNSAPYGEGWPQIQQFVKEYNAEGMKIQGL</sequence>
<keyword evidence="4" id="KW-1185">Reference proteome</keyword>
<evidence type="ECO:0000259" key="2">
    <source>
        <dbReference type="Pfam" id="PF08398"/>
    </source>
</evidence>
<accession>A0A8X6LFE3</accession>
<dbReference type="InterPro" id="IPR016184">
    <property type="entry name" value="Capsid/spike_ssDNA_virus"/>
</dbReference>
<dbReference type="Pfam" id="PF08398">
    <property type="entry name" value="Phospholip_A2_4"/>
    <property type="match status" value="1"/>
</dbReference>
<organism evidence="3 4">
    <name type="scientific">Trichonephila clavata</name>
    <name type="common">Joro spider</name>
    <name type="synonym">Nephila clavata</name>
    <dbReference type="NCBI Taxonomy" id="2740835"/>
    <lineage>
        <taxon>Eukaryota</taxon>
        <taxon>Metazoa</taxon>
        <taxon>Ecdysozoa</taxon>
        <taxon>Arthropoda</taxon>
        <taxon>Chelicerata</taxon>
        <taxon>Arachnida</taxon>
        <taxon>Araneae</taxon>
        <taxon>Araneomorphae</taxon>
        <taxon>Entelegynae</taxon>
        <taxon>Araneoidea</taxon>
        <taxon>Nephilidae</taxon>
        <taxon>Trichonephila</taxon>
    </lineage>
</organism>
<dbReference type="OrthoDB" id="6613750at2759"/>
<feature type="region of interest" description="Disordered" evidence="1">
    <location>
        <begin position="273"/>
        <end position="370"/>
    </location>
</feature>
<proteinExistence type="predicted"/>
<evidence type="ECO:0000256" key="1">
    <source>
        <dbReference type="SAM" id="MobiDB-lite"/>
    </source>
</evidence>
<evidence type="ECO:0000313" key="3">
    <source>
        <dbReference type="EMBL" id="GFR06397.1"/>
    </source>
</evidence>
<dbReference type="Pfam" id="PF02336">
    <property type="entry name" value="Denso_VP4"/>
    <property type="match status" value="1"/>
</dbReference>
<feature type="domain" description="Phospholipase A2-like" evidence="2">
    <location>
        <begin position="139"/>
        <end position="180"/>
    </location>
</feature>
<dbReference type="AlphaFoldDB" id="A0A8X6LFE3"/>
<protein>
    <submittedName>
        <fullName evidence="3">Capsid protein VP1</fullName>
    </submittedName>
</protein>
<feature type="compositionally biased region" description="Polar residues" evidence="1">
    <location>
        <begin position="351"/>
        <end position="364"/>
    </location>
</feature>
<gene>
    <name evidence="3" type="primary">VP</name>
    <name evidence="3" type="ORF">TNCT_7361</name>
</gene>
<comment type="caution">
    <text evidence="3">The sequence shown here is derived from an EMBL/GenBank/DDBJ whole genome shotgun (WGS) entry which is preliminary data.</text>
</comment>
<dbReference type="Proteomes" id="UP000887116">
    <property type="component" value="Unassembled WGS sequence"/>
</dbReference>